<feature type="transmembrane region" description="Helical" evidence="8">
    <location>
        <begin position="354"/>
        <end position="374"/>
    </location>
</feature>
<keyword evidence="4 8" id="KW-0812">Transmembrane</keyword>
<dbReference type="Pfam" id="PF09594">
    <property type="entry name" value="GT87"/>
    <property type="match status" value="1"/>
</dbReference>
<feature type="transmembrane region" description="Helical" evidence="8">
    <location>
        <begin position="7"/>
        <end position="27"/>
    </location>
</feature>
<evidence type="ECO:0000256" key="3">
    <source>
        <dbReference type="ARBA" id="ARBA00022679"/>
    </source>
</evidence>
<evidence type="ECO:0000313" key="9">
    <source>
        <dbReference type="EMBL" id="GAA4255927.1"/>
    </source>
</evidence>
<keyword evidence="3" id="KW-0808">Transferase</keyword>
<dbReference type="InterPro" id="IPR018584">
    <property type="entry name" value="GT87"/>
</dbReference>
<evidence type="ECO:0000256" key="2">
    <source>
        <dbReference type="ARBA" id="ARBA00022475"/>
    </source>
</evidence>
<feature type="transmembrane region" description="Helical" evidence="8">
    <location>
        <begin position="154"/>
        <end position="177"/>
    </location>
</feature>
<feature type="transmembrane region" description="Helical" evidence="8">
    <location>
        <begin position="184"/>
        <end position="202"/>
    </location>
</feature>
<name>A0ABP8DH83_9ACTN</name>
<evidence type="ECO:0000313" key="10">
    <source>
        <dbReference type="Proteomes" id="UP001500620"/>
    </source>
</evidence>
<evidence type="ECO:0000256" key="4">
    <source>
        <dbReference type="ARBA" id="ARBA00022692"/>
    </source>
</evidence>
<feature type="transmembrane region" description="Helical" evidence="8">
    <location>
        <begin position="284"/>
        <end position="300"/>
    </location>
</feature>
<gene>
    <name evidence="9" type="ORF">GCM10022255_066730</name>
</gene>
<comment type="similarity">
    <text evidence="7">Belongs to the glycosyltransferase 87 family.</text>
</comment>
<dbReference type="EMBL" id="BAABAT010000022">
    <property type="protein sequence ID" value="GAA4255927.1"/>
    <property type="molecule type" value="Genomic_DNA"/>
</dbReference>
<evidence type="ECO:0000256" key="8">
    <source>
        <dbReference type="SAM" id="Phobius"/>
    </source>
</evidence>
<accession>A0ABP8DH83</accession>
<evidence type="ECO:0000256" key="1">
    <source>
        <dbReference type="ARBA" id="ARBA00004651"/>
    </source>
</evidence>
<comment type="caution">
    <text evidence="9">The sequence shown here is derived from an EMBL/GenBank/DDBJ whole genome shotgun (WGS) entry which is preliminary data.</text>
</comment>
<dbReference type="Proteomes" id="UP001500620">
    <property type="component" value="Unassembled WGS sequence"/>
</dbReference>
<dbReference type="RefSeq" id="WP_345132943.1">
    <property type="nucleotide sequence ID" value="NZ_BAABAT010000022.1"/>
</dbReference>
<proteinExistence type="inferred from homology"/>
<reference evidence="10" key="1">
    <citation type="journal article" date="2019" name="Int. J. Syst. Evol. Microbiol.">
        <title>The Global Catalogue of Microorganisms (GCM) 10K type strain sequencing project: providing services to taxonomists for standard genome sequencing and annotation.</title>
        <authorList>
            <consortium name="The Broad Institute Genomics Platform"/>
            <consortium name="The Broad Institute Genome Sequencing Center for Infectious Disease"/>
            <person name="Wu L."/>
            <person name="Ma J."/>
        </authorList>
    </citation>
    <scope>NUCLEOTIDE SEQUENCE [LARGE SCALE GENOMIC DNA]</scope>
    <source>
        <strain evidence="10">JCM 17441</strain>
    </source>
</reference>
<evidence type="ECO:0000256" key="6">
    <source>
        <dbReference type="ARBA" id="ARBA00023136"/>
    </source>
</evidence>
<comment type="subcellular location">
    <subcellularLocation>
        <location evidence="1">Cell membrane</location>
        <topology evidence="1">Multi-pass membrane protein</topology>
    </subcellularLocation>
</comment>
<keyword evidence="2" id="KW-1003">Cell membrane</keyword>
<protein>
    <submittedName>
        <fullName evidence="9">Glycosyltransferase 87 family protein</fullName>
    </submittedName>
</protein>
<sequence>MLRRSEGAGLFLLAVMVAGFVAVSARWQGQFDLQVYHDAVRSWLRGGDLYAYRHPGTVRAFGFTYPPFAAVVLVPLALLPWQLAAVVLAGVSVAGTVALLWLRFGRIVPVVAATVLLAAAEPWRDTLSLGQINLVLLTLAALDLLVLLDRSPLAGVLIGLAAGIKLAPVLFVGYLLLSRRYRAAGVASATALLTVAVGWAVAPGASRRYWTELVWGTDRIGDVASLSNQSLLGAVHRLGAPGWAWPVLVVAVLAGWAAAVRVFDCAIAAVGHRPHAVRDEAGRWAGLAVTGVAICLLSPVSWLHHLVWQLPAVLVLTTPAATGRARVWCRVVAAGVFTLMATRVVWLFDDPGALAYPIGANLHVLTGLLLLAVVPMAMRKPVAPG</sequence>
<keyword evidence="5 8" id="KW-1133">Transmembrane helix</keyword>
<evidence type="ECO:0000256" key="7">
    <source>
        <dbReference type="ARBA" id="ARBA00024033"/>
    </source>
</evidence>
<keyword evidence="10" id="KW-1185">Reference proteome</keyword>
<organism evidence="9 10">
    <name type="scientific">Dactylosporangium darangshiense</name>
    <dbReference type="NCBI Taxonomy" id="579108"/>
    <lineage>
        <taxon>Bacteria</taxon>
        <taxon>Bacillati</taxon>
        <taxon>Actinomycetota</taxon>
        <taxon>Actinomycetes</taxon>
        <taxon>Micromonosporales</taxon>
        <taxon>Micromonosporaceae</taxon>
        <taxon>Dactylosporangium</taxon>
    </lineage>
</organism>
<feature type="transmembrane region" description="Helical" evidence="8">
    <location>
        <begin position="81"/>
        <end position="102"/>
    </location>
</feature>
<feature type="transmembrane region" description="Helical" evidence="8">
    <location>
        <begin position="243"/>
        <end position="263"/>
    </location>
</feature>
<keyword evidence="6 8" id="KW-0472">Membrane</keyword>
<evidence type="ECO:0000256" key="5">
    <source>
        <dbReference type="ARBA" id="ARBA00022989"/>
    </source>
</evidence>